<keyword evidence="3" id="KW-1185">Reference proteome</keyword>
<dbReference type="OrthoDB" id="1737157at2"/>
<protein>
    <recommendedName>
        <fullName evidence="4">Hook-length control protein FliK</fullName>
    </recommendedName>
</protein>
<evidence type="ECO:0000313" key="3">
    <source>
        <dbReference type="Proteomes" id="UP000192790"/>
    </source>
</evidence>
<evidence type="ECO:0008006" key="4">
    <source>
        <dbReference type="Google" id="ProtNLM"/>
    </source>
</evidence>
<reference evidence="2 3" key="1">
    <citation type="submission" date="2017-04" db="EMBL/GenBank/DDBJ databases">
        <authorList>
            <person name="Afonso C.L."/>
            <person name="Miller P.J."/>
            <person name="Scott M.A."/>
            <person name="Spackman E."/>
            <person name="Goraichik I."/>
            <person name="Dimitrov K.M."/>
            <person name="Suarez D.L."/>
            <person name="Swayne D.E."/>
        </authorList>
    </citation>
    <scope>NUCLEOTIDE SEQUENCE [LARGE SCALE GENOMIC DNA]</scope>
    <source>
        <strain evidence="2 3">DSM 12816</strain>
    </source>
</reference>
<feature type="region of interest" description="Disordered" evidence="1">
    <location>
        <begin position="276"/>
        <end position="295"/>
    </location>
</feature>
<dbReference type="STRING" id="1122930.SAMN02745168_0387"/>
<organism evidence="2 3">
    <name type="scientific">Papillibacter cinnamivorans DSM 12816</name>
    <dbReference type="NCBI Taxonomy" id="1122930"/>
    <lineage>
        <taxon>Bacteria</taxon>
        <taxon>Bacillati</taxon>
        <taxon>Bacillota</taxon>
        <taxon>Clostridia</taxon>
        <taxon>Eubacteriales</taxon>
        <taxon>Oscillospiraceae</taxon>
        <taxon>Papillibacter</taxon>
    </lineage>
</organism>
<dbReference type="Proteomes" id="UP000192790">
    <property type="component" value="Unassembled WGS sequence"/>
</dbReference>
<evidence type="ECO:0000256" key="1">
    <source>
        <dbReference type="SAM" id="MobiDB-lite"/>
    </source>
</evidence>
<feature type="region of interest" description="Disordered" evidence="1">
    <location>
        <begin position="303"/>
        <end position="335"/>
    </location>
</feature>
<evidence type="ECO:0000313" key="2">
    <source>
        <dbReference type="EMBL" id="SMC34727.1"/>
    </source>
</evidence>
<name>A0A1W1YEZ3_9FIRM</name>
<feature type="region of interest" description="Disordered" evidence="1">
    <location>
        <begin position="210"/>
        <end position="261"/>
    </location>
</feature>
<gene>
    <name evidence="2" type="ORF">SAMN02745168_0387</name>
</gene>
<dbReference type="RefSeq" id="WP_084233037.1">
    <property type="nucleotide sequence ID" value="NZ_FWXW01000001.1"/>
</dbReference>
<dbReference type="EMBL" id="FWXW01000001">
    <property type="protein sequence ID" value="SMC34727.1"/>
    <property type="molecule type" value="Genomic_DNA"/>
</dbReference>
<dbReference type="AlphaFoldDB" id="A0A1W1YEZ3"/>
<proteinExistence type="predicted"/>
<sequence length="532" mass="56980">MEMDYGVFRAVPRPDGLHIASLAKESGETGAILPRGGTLEATVLFASRTNANVLLQNGALVRARLDDGVVLREGDTVLLTVLHNDGESILLEVSSPEKEIPIAFAALGVSLPVTAPEEDMNMLLNALSEDSLSPVAALLEQAETVRSRYPFLSLPPAAFSAANEIPLSPESARILDALSRSDYKVGASLLRLIGLMRQSVEDAPGGFALAEKASSEQPELSVEPAVPRSSSAETPVPLEGKEGFSRFPGPVSDKDGGTDAPGDLLTALKQALMDFERSDGGSPAPAGPEKASVIPASAAKILSGEDSRAGSGRSDGEAHLFLSPPEGGLRGDGGRSPVRAGEELFFARAEVPEALKRAGEELSGRLLRMISQEEIKVPGNGEFFREAAGLLEAQSLFRSVRLFTYLQIPIMINAYRATAELYVFRKRKGLKKENPKETSLLLVLDTQRLGRVEVLVRVRESGISFRFTLRDTAAAQAMKERTERLYRLVSPLGFKYSGAVFLSDAKPVTPVNAIRELADTGNGWHGKISIRA</sequence>
<feature type="compositionally biased region" description="Basic and acidic residues" evidence="1">
    <location>
        <begin position="303"/>
        <end position="318"/>
    </location>
</feature>
<accession>A0A1W1YEZ3</accession>